<accession>A0A7W7VUZ1</accession>
<dbReference type="Proteomes" id="UP000540506">
    <property type="component" value="Unassembled WGS sequence"/>
</dbReference>
<organism evidence="1 2">
    <name type="scientific">Kitasatospora kifunensis</name>
    <name type="common">Streptomyces kifunensis</name>
    <dbReference type="NCBI Taxonomy" id="58351"/>
    <lineage>
        <taxon>Bacteria</taxon>
        <taxon>Bacillati</taxon>
        <taxon>Actinomycetota</taxon>
        <taxon>Actinomycetes</taxon>
        <taxon>Kitasatosporales</taxon>
        <taxon>Streptomycetaceae</taxon>
        <taxon>Kitasatospora</taxon>
    </lineage>
</organism>
<comment type="caution">
    <text evidence="1">The sequence shown here is derived from an EMBL/GenBank/DDBJ whole genome shotgun (WGS) entry which is preliminary data.</text>
</comment>
<name>A0A7W7VUZ1_KITKI</name>
<proteinExistence type="predicted"/>
<dbReference type="EMBL" id="JACHJV010000001">
    <property type="protein sequence ID" value="MBB4923129.1"/>
    <property type="molecule type" value="Genomic_DNA"/>
</dbReference>
<keyword evidence="2" id="KW-1185">Reference proteome</keyword>
<sequence length="104" mass="10962">MREPDVQVQPSALVTYSQVIDQEYGVLSQIQATLAQVQIPAGAFGKLPDSAELLDAYGGHADAEQQNCSDLMDCLDYATGGLQTTAVNYTGTDADMAVMFGGAQ</sequence>
<reference evidence="1 2" key="1">
    <citation type="submission" date="2020-08" db="EMBL/GenBank/DDBJ databases">
        <title>Sequencing the genomes of 1000 actinobacteria strains.</title>
        <authorList>
            <person name="Klenk H.-P."/>
        </authorList>
    </citation>
    <scope>NUCLEOTIDE SEQUENCE [LARGE SCALE GENOMIC DNA]</scope>
    <source>
        <strain evidence="1 2">DSM 41654</strain>
    </source>
</reference>
<evidence type="ECO:0000313" key="1">
    <source>
        <dbReference type="EMBL" id="MBB4923129.1"/>
    </source>
</evidence>
<dbReference type="RefSeq" id="WP_184935187.1">
    <property type="nucleotide sequence ID" value="NZ_JACHJV010000001.1"/>
</dbReference>
<dbReference type="AlphaFoldDB" id="A0A7W7VUZ1"/>
<protein>
    <submittedName>
        <fullName evidence="1">Uncharacterized protein</fullName>
    </submittedName>
</protein>
<evidence type="ECO:0000313" key="2">
    <source>
        <dbReference type="Proteomes" id="UP000540506"/>
    </source>
</evidence>
<gene>
    <name evidence="1" type="ORF">FHR34_002122</name>
</gene>